<evidence type="ECO:0000313" key="2">
    <source>
        <dbReference type="WBParaSite" id="PS1159_v2.g17624.t1"/>
    </source>
</evidence>
<dbReference type="Proteomes" id="UP000887580">
    <property type="component" value="Unplaced"/>
</dbReference>
<proteinExistence type="predicted"/>
<evidence type="ECO:0000313" key="1">
    <source>
        <dbReference type="Proteomes" id="UP000887580"/>
    </source>
</evidence>
<reference evidence="2" key="1">
    <citation type="submission" date="2022-11" db="UniProtKB">
        <authorList>
            <consortium name="WormBaseParasite"/>
        </authorList>
    </citation>
    <scope>IDENTIFICATION</scope>
</reference>
<sequence length="419" mass="48251">MENWMIEKDPVSFALRRIVLDPATIKLLTFIFSLVLIISTSSNVRWQDWNLVPLIVIFGGSLLYSAFSLAVVVFKKQESVTNCEILKNTFRGRSIFWHEIQTTCALTFAIANISGIVLSGTTRESFIQVLFSSLNIFCFTLEWYFAAKNGKTFVTEENPKMGHNCMDCIYGAFHTFPLFFNVIRKGCLIAALVLVVANSAFGYSSFYFIYCTAFAIAGSFMLFVLQTSGTLENGISTKLISGRKWHTYLMLIVVIHAFLAVLTFSIIVDYRNIDRTGQDYSQRVYYNSNYYNNYNYNGGYTRRYRTYYGYTPRQYRTSNDYDTTTQRPTYGTTWYTWHYTDRERFNAPIESPISFVLSCIAFILSAIDLYVRAIYSRSRRDNEITAPLHIQGGINKIEDLPITIASPHSFDNPNKQFYI</sequence>
<protein>
    <submittedName>
        <fullName evidence="2">HTH araC/xylS-type domain-containing protein</fullName>
    </submittedName>
</protein>
<dbReference type="WBParaSite" id="PS1159_v2.g17624.t1">
    <property type="protein sequence ID" value="PS1159_v2.g17624.t1"/>
    <property type="gene ID" value="PS1159_v2.g17624"/>
</dbReference>
<accession>A0AC35FHP3</accession>
<name>A0AC35FHP3_9BILA</name>
<organism evidence="1 2">
    <name type="scientific">Panagrolaimus sp. PS1159</name>
    <dbReference type="NCBI Taxonomy" id="55785"/>
    <lineage>
        <taxon>Eukaryota</taxon>
        <taxon>Metazoa</taxon>
        <taxon>Ecdysozoa</taxon>
        <taxon>Nematoda</taxon>
        <taxon>Chromadorea</taxon>
        <taxon>Rhabditida</taxon>
        <taxon>Tylenchina</taxon>
        <taxon>Panagrolaimomorpha</taxon>
        <taxon>Panagrolaimoidea</taxon>
        <taxon>Panagrolaimidae</taxon>
        <taxon>Panagrolaimus</taxon>
    </lineage>
</organism>